<evidence type="ECO:0000313" key="2">
    <source>
        <dbReference type="EMBL" id="NKY50523.1"/>
    </source>
</evidence>
<name>A0A846XTU3_9NOCA</name>
<sequence>MKVDLSGAQWFKSSRSGASKNCVEVAFVPGGVVGVRDSKDPSGPALAFTADEWSSFTAAAVRGDLDR</sequence>
<comment type="caution">
    <text evidence="2">The sequence shown here is derived from an EMBL/GenBank/DDBJ whole genome shotgun (WGS) entry which is preliminary data.</text>
</comment>
<protein>
    <submittedName>
        <fullName evidence="2">DUF397 domain-containing protein</fullName>
    </submittedName>
</protein>
<feature type="domain" description="DUF397" evidence="1">
    <location>
        <begin position="8"/>
        <end position="60"/>
    </location>
</feature>
<gene>
    <name evidence="2" type="ORF">HGA08_09905</name>
</gene>
<keyword evidence="3" id="KW-1185">Reference proteome</keyword>
<proteinExistence type="predicted"/>
<dbReference type="InterPro" id="IPR007278">
    <property type="entry name" value="DUF397"/>
</dbReference>
<accession>A0A846XTU3</accession>
<dbReference type="RefSeq" id="WP_067871691.1">
    <property type="nucleotide sequence ID" value="NZ_JAAXOP010000004.1"/>
</dbReference>
<dbReference type="Proteomes" id="UP000565711">
    <property type="component" value="Unassembled WGS sequence"/>
</dbReference>
<evidence type="ECO:0000259" key="1">
    <source>
        <dbReference type="Pfam" id="PF04149"/>
    </source>
</evidence>
<dbReference type="EMBL" id="JAAXOP010000004">
    <property type="protein sequence ID" value="NKY50523.1"/>
    <property type="molecule type" value="Genomic_DNA"/>
</dbReference>
<dbReference type="AlphaFoldDB" id="A0A846XTU3"/>
<evidence type="ECO:0000313" key="3">
    <source>
        <dbReference type="Proteomes" id="UP000565711"/>
    </source>
</evidence>
<reference evidence="2 3" key="1">
    <citation type="submission" date="2020-04" db="EMBL/GenBank/DDBJ databases">
        <title>MicrobeNet Type strains.</title>
        <authorList>
            <person name="Nicholson A.C."/>
        </authorList>
    </citation>
    <scope>NUCLEOTIDE SEQUENCE [LARGE SCALE GENOMIC DNA]</scope>
    <source>
        <strain evidence="2 3">JCM 12354</strain>
    </source>
</reference>
<dbReference type="Pfam" id="PF04149">
    <property type="entry name" value="DUF397"/>
    <property type="match status" value="1"/>
</dbReference>
<organism evidence="2 3">
    <name type="scientific">Nocardia vermiculata</name>
    <dbReference type="NCBI Taxonomy" id="257274"/>
    <lineage>
        <taxon>Bacteria</taxon>
        <taxon>Bacillati</taxon>
        <taxon>Actinomycetota</taxon>
        <taxon>Actinomycetes</taxon>
        <taxon>Mycobacteriales</taxon>
        <taxon>Nocardiaceae</taxon>
        <taxon>Nocardia</taxon>
    </lineage>
</organism>